<dbReference type="PANTHER" id="PTHR46825">
    <property type="entry name" value="D-ALANYL-D-ALANINE-CARBOXYPEPTIDASE/ENDOPEPTIDASE AMPH"/>
    <property type="match status" value="1"/>
</dbReference>
<keyword evidence="1" id="KW-0732">Signal</keyword>
<gene>
    <name evidence="4" type="ORF">GCM10009430_24880</name>
</gene>
<dbReference type="InterPro" id="IPR021860">
    <property type="entry name" value="Peptidase_S12_Pab87-rel_C"/>
</dbReference>
<dbReference type="Pfam" id="PF11954">
    <property type="entry name" value="DUF3471"/>
    <property type="match status" value="1"/>
</dbReference>
<dbReference type="RefSeq" id="WP_343912631.1">
    <property type="nucleotide sequence ID" value="NZ_BAAAGE010000002.1"/>
</dbReference>
<feature type="domain" description="Beta-lactamase-related" evidence="2">
    <location>
        <begin position="41"/>
        <end position="340"/>
    </location>
</feature>
<dbReference type="InterPro" id="IPR001466">
    <property type="entry name" value="Beta-lactam-related"/>
</dbReference>
<protein>
    <recommendedName>
        <fullName evidence="6">Serine hydrolase</fullName>
    </recommendedName>
</protein>
<feature type="domain" description="Peptidase S12 Pab87-related C-terminal" evidence="3">
    <location>
        <begin position="472"/>
        <end position="542"/>
    </location>
</feature>
<dbReference type="InterPro" id="IPR012338">
    <property type="entry name" value="Beta-lactam/transpept-like"/>
</dbReference>
<feature type="chain" id="PRO_5046374540" description="Serine hydrolase" evidence="1">
    <location>
        <begin position="26"/>
        <end position="554"/>
    </location>
</feature>
<dbReference type="SUPFAM" id="SSF56601">
    <property type="entry name" value="beta-lactamase/transpeptidase-like"/>
    <property type="match status" value="1"/>
</dbReference>
<evidence type="ECO:0008006" key="6">
    <source>
        <dbReference type="Google" id="ProtNLM"/>
    </source>
</evidence>
<dbReference type="Proteomes" id="UP001501758">
    <property type="component" value="Unassembled WGS sequence"/>
</dbReference>
<comment type="caution">
    <text evidence="4">The sequence shown here is derived from an EMBL/GenBank/DDBJ whole genome shotgun (WGS) entry which is preliminary data.</text>
</comment>
<evidence type="ECO:0000313" key="5">
    <source>
        <dbReference type="Proteomes" id="UP001501758"/>
    </source>
</evidence>
<name>A0ABP3U1A9_9FLAO</name>
<reference evidence="5" key="1">
    <citation type="journal article" date="2019" name="Int. J. Syst. Evol. Microbiol.">
        <title>The Global Catalogue of Microorganisms (GCM) 10K type strain sequencing project: providing services to taxonomists for standard genome sequencing and annotation.</title>
        <authorList>
            <consortium name="The Broad Institute Genomics Platform"/>
            <consortium name="The Broad Institute Genome Sequencing Center for Infectious Disease"/>
            <person name="Wu L."/>
            <person name="Ma J."/>
        </authorList>
    </citation>
    <scope>NUCLEOTIDE SEQUENCE [LARGE SCALE GENOMIC DNA]</scope>
    <source>
        <strain evidence="5">JCM 15974</strain>
    </source>
</reference>
<dbReference type="PANTHER" id="PTHR46825:SF9">
    <property type="entry name" value="BETA-LACTAMASE-RELATED DOMAIN-CONTAINING PROTEIN"/>
    <property type="match status" value="1"/>
</dbReference>
<dbReference type="Pfam" id="PF00144">
    <property type="entry name" value="Beta-lactamase"/>
    <property type="match status" value="1"/>
</dbReference>
<evidence type="ECO:0000256" key="1">
    <source>
        <dbReference type="SAM" id="SignalP"/>
    </source>
</evidence>
<keyword evidence="5" id="KW-1185">Reference proteome</keyword>
<dbReference type="InterPro" id="IPR050491">
    <property type="entry name" value="AmpC-like"/>
</dbReference>
<accession>A0ABP3U1A9</accession>
<sequence>MKSFRKIKILSTLGLCLLLTYSINAQNIEKQLDDIVSSMYSAEEPGISILAAKDGKVIYRKAFGKANLELDVPLKPENVFEIGSITKQFTAVAILMLEEQGKLKIEDEITKYIPDYPTKGKKITIHHLLNHTSGIKSYTGMANFMELTRQDMTPTELIDVFKNEPMDFNPGEEFRYNNSGYILLGHIIEVITKDTYENFIEKNIFDKVGMKDSYYGKMSQVIKNRASGYKQDKGSYLNADYLSLTLPYAAGSLMSTVDDLLKWQNAISANTLIKRTSLEKAIYGSKLNNGDDINYGYGWGKTNIQGAKGYAHSGGIFGYTTNGIFLEEENVYVIGLTNCSCKNVGEITTKVAATVIGKPIPDKKDAISLPEKELKKWVGAYEFDGGVIRHIQLKDGKLFSLREGGPTQEFEIYPMKDGSFIFDDGTISYNFSMTKDGKRQAIFKTSDESLLGKGIDKAPPAARKEISVGLDVLKTYIGTYELQPNFLIDITVEGNSIFATATGQPTFEIFAESETKFFLKVVPAEITFNKDKEGKVESLTLNQGGRKMPAKKVK</sequence>
<dbReference type="Gene3D" id="3.40.710.10">
    <property type="entry name" value="DD-peptidase/beta-lactamase superfamily"/>
    <property type="match status" value="1"/>
</dbReference>
<evidence type="ECO:0000313" key="4">
    <source>
        <dbReference type="EMBL" id="GAA0722462.1"/>
    </source>
</evidence>
<feature type="signal peptide" evidence="1">
    <location>
        <begin position="1"/>
        <end position="25"/>
    </location>
</feature>
<dbReference type="EMBL" id="BAAAGE010000002">
    <property type="protein sequence ID" value="GAA0722462.1"/>
    <property type="molecule type" value="Genomic_DNA"/>
</dbReference>
<organism evidence="4 5">
    <name type="scientific">Aquimarina litoralis</name>
    <dbReference type="NCBI Taxonomy" id="584605"/>
    <lineage>
        <taxon>Bacteria</taxon>
        <taxon>Pseudomonadati</taxon>
        <taxon>Bacteroidota</taxon>
        <taxon>Flavobacteriia</taxon>
        <taxon>Flavobacteriales</taxon>
        <taxon>Flavobacteriaceae</taxon>
        <taxon>Aquimarina</taxon>
    </lineage>
</organism>
<proteinExistence type="predicted"/>
<evidence type="ECO:0000259" key="3">
    <source>
        <dbReference type="Pfam" id="PF11954"/>
    </source>
</evidence>
<evidence type="ECO:0000259" key="2">
    <source>
        <dbReference type="Pfam" id="PF00144"/>
    </source>
</evidence>